<reference evidence="1 2" key="1">
    <citation type="journal article" date="2006" name="Science">
        <title>The genome of black cottonwood, Populus trichocarpa (Torr. &amp; Gray).</title>
        <authorList>
            <person name="Tuskan G.A."/>
            <person name="Difazio S."/>
            <person name="Jansson S."/>
            <person name="Bohlmann J."/>
            <person name="Grigoriev I."/>
            <person name="Hellsten U."/>
            <person name="Putnam N."/>
            <person name="Ralph S."/>
            <person name="Rombauts S."/>
            <person name="Salamov A."/>
            <person name="Schein J."/>
            <person name="Sterck L."/>
            <person name="Aerts A."/>
            <person name="Bhalerao R.R."/>
            <person name="Bhalerao R.P."/>
            <person name="Blaudez D."/>
            <person name="Boerjan W."/>
            <person name="Brun A."/>
            <person name="Brunner A."/>
            <person name="Busov V."/>
            <person name="Campbell M."/>
            <person name="Carlson J."/>
            <person name="Chalot M."/>
            <person name="Chapman J."/>
            <person name="Chen G.L."/>
            <person name="Cooper D."/>
            <person name="Coutinho P.M."/>
            <person name="Couturier J."/>
            <person name="Covert S."/>
            <person name="Cronk Q."/>
            <person name="Cunningham R."/>
            <person name="Davis J."/>
            <person name="Degroeve S."/>
            <person name="Dejardin A."/>
            <person name="Depamphilis C."/>
            <person name="Detter J."/>
            <person name="Dirks B."/>
            <person name="Dubchak I."/>
            <person name="Duplessis S."/>
            <person name="Ehlting J."/>
            <person name="Ellis B."/>
            <person name="Gendler K."/>
            <person name="Goodstein D."/>
            <person name="Gribskov M."/>
            <person name="Grimwood J."/>
            <person name="Groover A."/>
            <person name="Gunter L."/>
            <person name="Hamberger B."/>
            <person name="Heinze B."/>
            <person name="Helariutta Y."/>
            <person name="Henrissat B."/>
            <person name="Holligan D."/>
            <person name="Holt R."/>
            <person name="Huang W."/>
            <person name="Islam-Faridi N."/>
            <person name="Jones S."/>
            <person name="Jones-Rhoades M."/>
            <person name="Jorgensen R."/>
            <person name="Joshi C."/>
            <person name="Kangasjarvi J."/>
            <person name="Karlsson J."/>
            <person name="Kelleher C."/>
            <person name="Kirkpatrick R."/>
            <person name="Kirst M."/>
            <person name="Kohler A."/>
            <person name="Kalluri U."/>
            <person name="Larimer F."/>
            <person name="Leebens-Mack J."/>
            <person name="Leple J.C."/>
            <person name="Locascio P."/>
            <person name="Lou Y."/>
            <person name="Lucas S."/>
            <person name="Martin F."/>
            <person name="Montanini B."/>
            <person name="Napoli C."/>
            <person name="Nelson D.R."/>
            <person name="Nelson C."/>
            <person name="Nieminen K."/>
            <person name="Nilsson O."/>
            <person name="Pereda V."/>
            <person name="Peter G."/>
            <person name="Philippe R."/>
            <person name="Pilate G."/>
            <person name="Poliakov A."/>
            <person name="Razumovskaya J."/>
            <person name="Richardson P."/>
            <person name="Rinaldi C."/>
            <person name="Ritland K."/>
            <person name="Rouze P."/>
            <person name="Ryaboy D."/>
            <person name="Schmutz J."/>
            <person name="Schrader J."/>
            <person name="Segerman B."/>
            <person name="Shin H."/>
            <person name="Siddiqui A."/>
            <person name="Sterky F."/>
            <person name="Terry A."/>
            <person name="Tsai C.J."/>
            <person name="Uberbacher E."/>
            <person name="Unneberg P."/>
            <person name="Vahala J."/>
            <person name="Wall K."/>
            <person name="Wessler S."/>
            <person name="Yang G."/>
            <person name="Yin T."/>
            <person name="Douglas C."/>
            <person name="Marra M."/>
            <person name="Sandberg G."/>
            <person name="Van de Peer Y."/>
            <person name="Rokhsar D."/>
        </authorList>
    </citation>
    <scope>NUCLEOTIDE SEQUENCE [LARGE SCALE GENOMIC DNA]</scope>
    <source>
        <strain evidence="2">cv. Nisqually</strain>
    </source>
</reference>
<evidence type="ECO:0000313" key="1">
    <source>
        <dbReference type="EMBL" id="KAI9380959.1"/>
    </source>
</evidence>
<protein>
    <submittedName>
        <fullName evidence="1">Uncharacterized protein</fullName>
    </submittedName>
</protein>
<keyword evidence="2" id="KW-1185">Reference proteome</keyword>
<name>A0ACC0RV37_POPTR</name>
<comment type="caution">
    <text evidence="1">The sequence shown here is derived from an EMBL/GenBank/DDBJ whole genome shotgun (WGS) entry which is preliminary data.</text>
</comment>
<evidence type="ECO:0000313" key="2">
    <source>
        <dbReference type="Proteomes" id="UP000006729"/>
    </source>
</evidence>
<sequence>MHKTFHVQKQTETHKSEERGREMRFLWLVLHLCCLMLLFSSSSQVTMKYYPTPRRINTDSGRDRDQARPAPPPPRGRQPGRP</sequence>
<organism evidence="1 2">
    <name type="scientific">Populus trichocarpa</name>
    <name type="common">Western balsam poplar</name>
    <name type="synonym">Populus balsamifera subsp. trichocarpa</name>
    <dbReference type="NCBI Taxonomy" id="3694"/>
    <lineage>
        <taxon>Eukaryota</taxon>
        <taxon>Viridiplantae</taxon>
        <taxon>Streptophyta</taxon>
        <taxon>Embryophyta</taxon>
        <taxon>Tracheophyta</taxon>
        <taxon>Spermatophyta</taxon>
        <taxon>Magnoliopsida</taxon>
        <taxon>eudicotyledons</taxon>
        <taxon>Gunneridae</taxon>
        <taxon>Pentapetalae</taxon>
        <taxon>rosids</taxon>
        <taxon>fabids</taxon>
        <taxon>Malpighiales</taxon>
        <taxon>Salicaceae</taxon>
        <taxon>Saliceae</taxon>
        <taxon>Populus</taxon>
    </lineage>
</organism>
<dbReference type="EMBL" id="CM009304">
    <property type="protein sequence ID" value="KAI9380959.1"/>
    <property type="molecule type" value="Genomic_DNA"/>
</dbReference>
<accession>A0ACC0RV37</accession>
<gene>
    <name evidence="1" type="ORF">POPTR_015G034166v4</name>
</gene>
<dbReference type="Proteomes" id="UP000006729">
    <property type="component" value="Chromosome 15"/>
</dbReference>
<proteinExistence type="predicted"/>